<dbReference type="InterPro" id="IPR050437">
    <property type="entry name" value="Ribos_protein_bS1-like"/>
</dbReference>
<dbReference type="InterPro" id="IPR041692">
    <property type="entry name" value="HHH_9"/>
</dbReference>
<protein>
    <submittedName>
        <fullName evidence="3">Protein YhgF</fullName>
    </submittedName>
</protein>
<dbReference type="InterPro" id="IPR023319">
    <property type="entry name" value="Tex-like_HTH_dom_sf"/>
</dbReference>
<dbReference type="EMBL" id="AP024238">
    <property type="protein sequence ID" value="BCO27678.1"/>
    <property type="molecule type" value="Genomic_DNA"/>
</dbReference>
<dbReference type="InterPro" id="IPR037027">
    <property type="entry name" value="YqgF/RNaseH-like_dom_sf"/>
</dbReference>
<name>A0ABM7MN12_9BURK</name>
<dbReference type="SMART" id="SM00732">
    <property type="entry name" value="YqgFc"/>
    <property type="match status" value="1"/>
</dbReference>
<dbReference type="PROSITE" id="PS50126">
    <property type="entry name" value="S1"/>
    <property type="match status" value="1"/>
</dbReference>
<evidence type="ECO:0000313" key="4">
    <source>
        <dbReference type="Proteomes" id="UP000824366"/>
    </source>
</evidence>
<dbReference type="Proteomes" id="UP000824366">
    <property type="component" value="Chromosome"/>
</dbReference>
<dbReference type="Pfam" id="PF09371">
    <property type="entry name" value="Tex_N"/>
    <property type="match status" value="1"/>
</dbReference>
<dbReference type="InterPro" id="IPR055179">
    <property type="entry name" value="Tex-like_central_region"/>
</dbReference>
<dbReference type="InterPro" id="IPR012337">
    <property type="entry name" value="RNaseH-like_sf"/>
</dbReference>
<dbReference type="Pfam" id="PF17674">
    <property type="entry name" value="HHH_9"/>
    <property type="match status" value="1"/>
</dbReference>
<dbReference type="SUPFAM" id="SSF158832">
    <property type="entry name" value="Tex N-terminal region-like"/>
    <property type="match status" value="1"/>
</dbReference>
<dbReference type="Gene3D" id="2.40.50.140">
    <property type="entry name" value="Nucleic acid-binding proteins"/>
    <property type="match status" value="1"/>
</dbReference>
<dbReference type="SMART" id="SM00316">
    <property type="entry name" value="S1"/>
    <property type="match status" value="1"/>
</dbReference>
<dbReference type="Gene3D" id="1.10.3500.10">
    <property type="entry name" value="Tex N-terminal region-like"/>
    <property type="match status" value="1"/>
</dbReference>
<dbReference type="InterPro" id="IPR010994">
    <property type="entry name" value="RuvA_2-like"/>
</dbReference>
<feature type="region of interest" description="Disordered" evidence="1">
    <location>
        <begin position="777"/>
        <end position="814"/>
    </location>
</feature>
<proteinExistence type="predicted"/>
<dbReference type="InterPro" id="IPR018974">
    <property type="entry name" value="Tex-like_N"/>
</dbReference>
<dbReference type="Pfam" id="PF12836">
    <property type="entry name" value="HHH_3"/>
    <property type="match status" value="1"/>
</dbReference>
<reference evidence="3 4" key="1">
    <citation type="journal article" date="2021" name="Microbiol. Spectr.">
        <title>A Single Bacterium Capable of Oxidation and Reduction of Iron at Circumneutral pH.</title>
        <authorList>
            <person name="Kato S."/>
            <person name="Ohkuma M."/>
        </authorList>
    </citation>
    <scope>NUCLEOTIDE SEQUENCE [LARGE SCALE GENOMIC DNA]</scope>
    <source>
        <strain evidence="3 4">MIZ03</strain>
    </source>
</reference>
<dbReference type="InterPro" id="IPR023323">
    <property type="entry name" value="Tex-like_dom_sf"/>
</dbReference>
<dbReference type="InterPro" id="IPR012340">
    <property type="entry name" value="NA-bd_OB-fold"/>
</dbReference>
<accession>A0ABM7MN12</accession>
<dbReference type="Gene3D" id="3.30.420.140">
    <property type="entry name" value="YqgF/RNase H-like domain"/>
    <property type="match status" value="1"/>
</dbReference>
<dbReference type="Pfam" id="PF00575">
    <property type="entry name" value="S1"/>
    <property type="match status" value="1"/>
</dbReference>
<dbReference type="InterPro" id="IPR003029">
    <property type="entry name" value="S1_domain"/>
</dbReference>
<dbReference type="Pfam" id="PF22706">
    <property type="entry name" value="Tex_central_region"/>
    <property type="match status" value="1"/>
</dbReference>
<dbReference type="RefSeq" id="WP_223903707.1">
    <property type="nucleotide sequence ID" value="NZ_AP024238.1"/>
</dbReference>
<dbReference type="CDD" id="cd05685">
    <property type="entry name" value="S1_Tex"/>
    <property type="match status" value="1"/>
</dbReference>
<gene>
    <name evidence="3" type="ORF">MIZ03_2567</name>
</gene>
<dbReference type="Gene3D" id="1.10.150.310">
    <property type="entry name" value="Tex RuvX-like domain-like"/>
    <property type="match status" value="1"/>
</dbReference>
<dbReference type="SUPFAM" id="SSF53098">
    <property type="entry name" value="Ribonuclease H-like"/>
    <property type="match status" value="1"/>
</dbReference>
<sequence>MHKIIAQIAQEIRVQDRQVAAAVELLDGGATVPFIARYRKEVTGGLDDIQLRELEARLSYLRELRDRLQTVIKAIDEQGKLTPQLLAALHAAATKQELEDLYLPFKLKRRTKGQLAREAGLEPLADALLANPMLVPADEALAYVIPMRPVVEGEDKQPDFSTVPAVLDGVRDLLSERWAETPALVQNLREWLWEQGLLQSKLVEGKNETDPDVAKFRDYFDYDEPIGRVPSHRALAVFRGRSLEILEAKLVLPEAPLVPEKSAQNKPLALDNQAQAATKTKAPAAVSLAEARIALQLGWSHQSRPADDLIRKCIAWTWRVKLSLSTERDLFARLREAAEGVAIKVFADNLRDLLLAAPAGPRVVLGLDPGIRTGVKVAVVDATGKLVDTSTVYPHEPRKDWDGSLHILGALCQKHGVNLIAIGNGTASRETDKLAADLIKLMAKQAVAQSGQAQAAIEKVVVSEAGASVYSASEFASQEMPDVDVSLRGAASIARRLQDPLAELVKIDPKSIGVGQYQHDVNQSELAKTLEAVVEDCVNSVGVDLNMASVPLLSRVSGLSGSVAKAVVRWREANGAFASRQDLLKVTGLGPKAFEQSAGFLRIRGGSNPLDMTGVHPETYPVVEQIIAKTGKPVAELMGRADMLKTLRPELFANEKFGVITVKDILGELEKPGRDPRPDFKVARFNDGVDDIRDLKEGMVLEGTVSNVAAFGAFIDLGVHQDGLVHVSQLSHKFVTDAREVVKTGDIVKVQVVEVDVARKRIALTMKLGAAPARNVGDNHFQAANTPQRGRSGGAGYAGQGTRQAQSAPPSTAMSSAFAKLKGLGS</sequence>
<evidence type="ECO:0000259" key="2">
    <source>
        <dbReference type="PROSITE" id="PS50126"/>
    </source>
</evidence>
<feature type="domain" description="S1 motif" evidence="2">
    <location>
        <begin position="698"/>
        <end position="767"/>
    </location>
</feature>
<dbReference type="Pfam" id="PF16921">
    <property type="entry name" value="Tex_YqgF"/>
    <property type="match status" value="1"/>
</dbReference>
<dbReference type="InterPro" id="IPR032639">
    <property type="entry name" value="Tex_YqgF"/>
</dbReference>
<dbReference type="Gene3D" id="1.10.10.650">
    <property type="entry name" value="RuvA domain 2-like"/>
    <property type="match status" value="1"/>
</dbReference>
<dbReference type="SUPFAM" id="SSF50249">
    <property type="entry name" value="Nucleic acid-binding proteins"/>
    <property type="match status" value="1"/>
</dbReference>
<keyword evidence="4" id="KW-1185">Reference proteome</keyword>
<organism evidence="3 4">
    <name type="scientific">Rhodoferax lithotrophicus</name>
    <dbReference type="NCBI Taxonomy" id="2798804"/>
    <lineage>
        <taxon>Bacteria</taxon>
        <taxon>Pseudomonadati</taxon>
        <taxon>Pseudomonadota</taxon>
        <taxon>Betaproteobacteria</taxon>
        <taxon>Burkholderiales</taxon>
        <taxon>Comamonadaceae</taxon>
        <taxon>Rhodoferax</taxon>
    </lineage>
</organism>
<evidence type="ECO:0000313" key="3">
    <source>
        <dbReference type="EMBL" id="BCO27678.1"/>
    </source>
</evidence>
<dbReference type="PANTHER" id="PTHR10724:SF10">
    <property type="entry name" value="S1 RNA-BINDING DOMAIN-CONTAINING PROTEIN 1"/>
    <property type="match status" value="1"/>
</dbReference>
<dbReference type="SUPFAM" id="SSF47781">
    <property type="entry name" value="RuvA domain 2-like"/>
    <property type="match status" value="2"/>
</dbReference>
<dbReference type="PANTHER" id="PTHR10724">
    <property type="entry name" value="30S RIBOSOMAL PROTEIN S1"/>
    <property type="match status" value="1"/>
</dbReference>
<dbReference type="InterPro" id="IPR044146">
    <property type="entry name" value="S1_Tex"/>
</dbReference>
<evidence type="ECO:0000256" key="1">
    <source>
        <dbReference type="SAM" id="MobiDB-lite"/>
    </source>
</evidence>
<dbReference type="InterPro" id="IPR006641">
    <property type="entry name" value="YqgF/RNaseH-like_dom"/>
</dbReference>